<dbReference type="OrthoDB" id="360540at2759"/>
<protein>
    <submittedName>
        <fullName evidence="3">Cell division cycle 123 protein</fullName>
    </submittedName>
</protein>
<organism evidence="3 4">
    <name type="scientific">Babesia ovis</name>
    <dbReference type="NCBI Taxonomy" id="5869"/>
    <lineage>
        <taxon>Eukaryota</taxon>
        <taxon>Sar</taxon>
        <taxon>Alveolata</taxon>
        <taxon>Apicomplexa</taxon>
        <taxon>Aconoidasida</taxon>
        <taxon>Piroplasmida</taxon>
        <taxon>Babesiidae</taxon>
        <taxon>Babesia</taxon>
    </lineage>
</organism>
<reference evidence="3" key="1">
    <citation type="submission" date="2019-12" db="EMBL/GenBank/DDBJ databases">
        <title>Genome sequence of Babesia ovis.</title>
        <authorList>
            <person name="Yamagishi J."/>
            <person name="Sevinc F."/>
            <person name="Xuan X."/>
        </authorList>
    </citation>
    <scope>NUCLEOTIDE SEQUENCE</scope>
    <source>
        <strain evidence="3">Selcuk</strain>
    </source>
</reference>
<dbReference type="InterPro" id="IPR009772">
    <property type="entry name" value="CDC123"/>
</dbReference>
<evidence type="ECO:0000313" key="4">
    <source>
        <dbReference type="Proteomes" id="UP001057455"/>
    </source>
</evidence>
<accession>A0A9W5T8V1</accession>
<dbReference type="PANTHER" id="PTHR15323">
    <property type="entry name" value="D123 PROTEIN"/>
    <property type="match status" value="1"/>
</dbReference>
<dbReference type="GO" id="GO:0005737">
    <property type="term" value="C:cytoplasm"/>
    <property type="evidence" value="ECO:0007669"/>
    <property type="project" value="TreeGrafter"/>
</dbReference>
<evidence type="ECO:0000313" key="3">
    <source>
        <dbReference type="EMBL" id="GFE53348.1"/>
    </source>
</evidence>
<evidence type="ECO:0000256" key="1">
    <source>
        <dbReference type="ARBA" id="ARBA00011047"/>
    </source>
</evidence>
<feature type="compositionally biased region" description="Low complexity" evidence="2">
    <location>
        <begin position="254"/>
        <end position="270"/>
    </location>
</feature>
<comment type="similarity">
    <text evidence="1">Belongs to the CDC123 family.</text>
</comment>
<feature type="region of interest" description="Disordered" evidence="2">
    <location>
        <begin position="254"/>
        <end position="277"/>
    </location>
</feature>
<dbReference type="AlphaFoldDB" id="A0A9W5T8V1"/>
<name>A0A9W5T8V1_BABOV</name>
<dbReference type="Pfam" id="PF07065">
    <property type="entry name" value="D123"/>
    <property type="match status" value="1"/>
</dbReference>
<dbReference type="Proteomes" id="UP001057455">
    <property type="component" value="Unassembled WGS sequence"/>
</dbReference>
<keyword evidence="3" id="KW-0131">Cell cycle</keyword>
<dbReference type="GO" id="GO:0051301">
    <property type="term" value="P:cell division"/>
    <property type="evidence" value="ECO:0007669"/>
    <property type="project" value="UniProtKB-KW"/>
</dbReference>
<dbReference type="PANTHER" id="PTHR15323:SF6">
    <property type="entry name" value="CELL DIVISION CYCLE PROTEIN 123 HOMOLOG"/>
    <property type="match status" value="1"/>
</dbReference>
<keyword evidence="4" id="KW-1185">Reference proteome</keyword>
<dbReference type="EMBL" id="BLIY01000006">
    <property type="protein sequence ID" value="GFE53348.1"/>
    <property type="molecule type" value="Genomic_DNA"/>
</dbReference>
<proteinExistence type="inferred from homology"/>
<gene>
    <name evidence="3" type="ORF">BaOVIS_007520</name>
</gene>
<sequence>MDETLGIGCPLRTGFIISLWRRLGGSLRIKSAKGVTIDNNRLAHYMDRKANEDVERLPIKRLKGDVRIIIFIGGDILPENGMLPVEGLHFSLIRVTISYNSEDGFLEILPTEATQFPPCSVGVTAWDHFTKWAGGLGYGSLQFDANCKREILQLIDPHRFNEVNASTSVLPPGDPLDASLYVLWHWVSASYTVAFSVPLASPHSSASTMLNYDRIKGEFGHLLIPRGRQVLDGEVLRYLQSDSMVLPPGTEQISYDTVQSSSDSDSYPSGDESEDCQADNEPFDWSALEPFVQQIRQRIEKYHSVVPSVNGIYLDDAIWVTNCNVECTCVREVIMLLKSSTYWHESVKQQIHLTLYPGIYFAKRLQLRCFVLQYELVCVEQLFVHENFGFLAKDARPLVEALKDFSSNVIHILRKMDLCRAIFDVTLSTQCTDVELVDIYNFGSLTDGLLHIEDVYHFYYTGVKEGVNPSDKADLEVVDGVLVAFVGSNASRLRKHAWCPKDVGNMNFSTPDDLIDYLRFQTSKCS</sequence>
<evidence type="ECO:0000256" key="2">
    <source>
        <dbReference type="SAM" id="MobiDB-lite"/>
    </source>
</evidence>
<comment type="caution">
    <text evidence="3">The sequence shown here is derived from an EMBL/GenBank/DDBJ whole genome shotgun (WGS) entry which is preliminary data.</text>
</comment>
<keyword evidence="3" id="KW-0132">Cell division</keyword>